<evidence type="ECO:0000313" key="3">
    <source>
        <dbReference type="Proteomes" id="UP000199541"/>
    </source>
</evidence>
<protein>
    <submittedName>
        <fullName evidence="2">Transposase</fullName>
    </submittedName>
</protein>
<dbReference type="AlphaFoldDB" id="A0AAN4UTI3"/>
<dbReference type="InterPro" id="IPR052183">
    <property type="entry name" value="IS_Transposase"/>
</dbReference>
<proteinExistence type="predicted"/>
<reference evidence="2 3" key="2">
    <citation type="submission" date="2016-10" db="EMBL/GenBank/DDBJ databases">
        <authorList>
            <person name="Varghese N."/>
            <person name="Submissions S."/>
        </authorList>
    </citation>
    <scope>NUCLEOTIDE SEQUENCE [LARGE SCALE GENOMIC DNA]</scope>
    <source>
        <strain evidence="2 3">DSM 24802</strain>
    </source>
</reference>
<reference evidence="1" key="1">
    <citation type="journal article" date="2014" name="Int. J. Syst. Evol. Microbiol.">
        <title>Complete genome sequence of Corynebacterium casei LMG S-19264T (=DSM 44701T), isolated from a smear-ripened cheese.</title>
        <authorList>
            <consortium name="US DOE Joint Genome Institute (JGI-PGF)"/>
            <person name="Walter F."/>
            <person name="Albersmeier A."/>
            <person name="Kalinowski J."/>
            <person name="Ruckert C."/>
        </authorList>
    </citation>
    <scope>NUCLEOTIDE SEQUENCE</scope>
    <source>
        <strain evidence="1">CGMCC 1.10859</strain>
    </source>
</reference>
<gene>
    <name evidence="1" type="ORF">GCM10008024_31820</name>
    <name evidence="2" type="ORF">SAMN05444006_12019</name>
</gene>
<dbReference type="PANTHER" id="PTHR35528:SF3">
    <property type="entry name" value="BLL1675 PROTEIN"/>
    <property type="match status" value="1"/>
</dbReference>
<sequence length="97" mass="11071">MAALSGGCGNWIARIVEVIAFTGAQFPRVVILHAVFFYVRYAVSYRDLEQILVERCVAVDHATLNRWVVKYAPLIAAQAQARWRPASTPWQMDETYR</sequence>
<evidence type="ECO:0000313" key="4">
    <source>
        <dbReference type="Proteomes" id="UP000634647"/>
    </source>
</evidence>
<accession>A0AAN4UTI3</accession>
<evidence type="ECO:0000313" key="1">
    <source>
        <dbReference type="EMBL" id="GHE04488.1"/>
    </source>
</evidence>
<name>A0AAN4UTI3_9RHOB</name>
<dbReference type="EMBL" id="FNOB01000020">
    <property type="protein sequence ID" value="SDX56618.1"/>
    <property type="molecule type" value="Genomic_DNA"/>
</dbReference>
<keyword evidence="3" id="KW-1185">Reference proteome</keyword>
<dbReference type="PANTHER" id="PTHR35528">
    <property type="entry name" value="BLL1675 PROTEIN"/>
    <property type="match status" value="1"/>
</dbReference>
<dbReference type="EMBL" id="BNAB01000017">
    <property type="protein sequence ID" value="GHE04488.1"/>
    <property type="molecule type" value="Genomic_DNA"/>
</dbReference>
<evidence type="ECO:0000313" key="2">
    <source>
        <dbReference type="EMBL" id="SDX56618.1"/>
    </source>
</evidence>
<comment type="caution">
    <text evidence="1">The sequence shown here is derived from an EMBL/GenBank/DDBJ whole genome shotgun (WGS) entry which is preliminary data.</text>
</comment>
<organism evidence="1 4">
    <name type="scientific">Allgaiera indica</name>
    <dbReference type="NCBI Taxonomy" id="765699"/>
    <lineage>
        <taxon>Bacteria</taxon>
        <taxon>Pseudomonadati</taxon>
        <taxon>Pseudomonadota</taxon>
        <taxon>Alphaproteobacteria</taxon>
        <taxon>Rhodobacterales</taxon>
        <taxon>Paracoccaceae</taxon>
        <taxon>Allgaiera</taxon>
    </lineage>
</organism>
<reference evidence="1" key="3">
    <citation type="submission" date="2023-06" db="EMBL/GenBank/DDBJ databases">
        <authorList>
            <person name="Sun Q."/>
            <person name="Zhou Y."/>
        </authorList>
    </citation>
    <scope>NUCLEOTIDE SEQUENCE</scope>
    <source>
        <strain evidence="1">CGMCC 1.10859</strain>
    </source>
</reference>
<dbReference type="Proteomes" id="UP000199541">
    <property type="component" value="Unassembled WGS sequence"/>
</dbReference>
<dbReference type="Proteomes" id="UP000634647">
    <property type="component" value="Unassembled WGS sequence"/>
</dbReference>